<evidence type="ECO:0000256" key="1">
    <source>
        <dbReference type="SAM" id="SignalP"/>
    </source>
</evidence>
<comment type="caution">
    <text evidence="3">The sequence shown here is derived from an EMBL/GenBank/DDBJ whole genome shotgun (WGS) entry which is preliminary data.</text>
</comment>
<organism evidence="3 4">
    <name type="scientific">Nocardia goodfellowii</name>
    <dbReference type="NCBI Taxonomy" id="882446"/>
    <lineage>
        <taxon>Bacteria</taxon>
        <taxon>Bacillati</taxon>
        <taxon>Actinomycetota</taxon>
        <taxon>Actinomycetes</taxon>
        <taxon>Mycobacteriales</taxon>
        <taxon>Nocardiaceae</taxon>
        <taxon>Nocardia</taxon>
    </lineage>
</organism>
<feature type="domain" description="DUF4189" evidence="2">
    <location>
        <begin position="58"/>
        <end position="133"/>
    </location>
</feature>
<evidence type="ECO:0000313" key="4">
    <source>
        <dbReference type="Proteomes" id="UP001519325"/>
    </source>
</evidence>
<reference evidence="3 4" key="1">
    <citation type="submission" date="2021-03" db="EMBL/GenBank/DDBJ databases">
        <title>Sequencing the genomes of 1000 actinobacteria strains.</title>
        <authorList>
            <person name="Klenk H.-P."/>
        </authorList>
    </citation>
    <scope>NUCLEOTIDE SEQUENCE [LARGE SCALE GENOMIC DNA]</scope>
    <source>
        <strain evidence="3 4">DSM 45516</strain>
    </source>
</reference>
<evidence type="ECO:0000259" key="2">
    <source>
        <dbReference type="Pfam" id="PF13827"/>
    </source>
</evidence>
<dbReference type="InterPro" id="IPR025240">
    <property type="entry name" value="DUF4189"/>
</dbReference>
<dbReference type="RefSeq" id="WP_209891431.1">
    <property type="nucleotide sequence ID" value="NZ_JAGGMR010000001.1"/>
</dbReference>
<proteinExistence type="predicted"/>
<dbReference type="Pfam" id="PF13827">
    <property type="entry name" value="DUF4189"/>
    <property type="match status" value="1"/>
</dbReference>
<dbReference type="Proteomes" id="UP001519325">
    <property type="component" value="Unassembled WGS sequence"/>
</dbReference>
<dbReference type="EMBL" id="JAGGMR010000001">
    <property type="protein sequence ID" value="MBP2190792.1"/>
    <property type="molecule type" value="Genomic_DNA"/>
</dbReference>
<keyword evidence="1" id="KW-0732">Signal</keyword>
<protein>
    <recommendedName>
        <fullName evidence="2">DUF4189 domain-containing protein</fullName>
    </recommendedName>
</protein>
<feature type="chain" id="PRO_5045128040" description="DUF4189 domain-containing protein" evidence="1">
    <location>
        <begin position="28"/>
        <end position="165"/>
    </location>
</feature>
<keyword evidence="4" id="KW-1185">Reference proteome</keyword>
<feature type="signal peptide" evidence="1">
    <location>
        <begin position="1"/>
        <end position="27"/>
    </location>
</feature>
<name>A0ABS4QGG1_9NOCA</name>
<gene>
    <name evidence="3" type="ORF">BJ987_003693</name>
</gene>
<accession>A0ABS4QGG1</accession>
<evidence type="ECO:0000313" key="3">
    <source>
        <dbReference type="EMBL" id="MBP2190792.1"/>
    </source>
</evidence>
<sequence>MSRKVAAGAVASFATAIVLSGMGPANATAQSGVEIMEVEGYHATSVDGGFTAARGDLYGALAISRSTARVSSAVNYGSWAAAENGARAECGRRDCDVVVTFRNACGSVSQGADYRFGWAWAANRGEAERHSNEVLGMSAPPFPDPGSASPRPARVVLSACTANAG</sequence>